<protein>
    <submittedName>
        <fullName evidence="1">Uncharacterized protein</fullName>
    </submittedName>
</protein>
<gene>
    <name evidence="1" type="ORF">AAG747_21250</name>
</gene>
<dbReference type="AlphaFoldDB" id="A0AAW9SF95"/>
<evidence type="ECO:0000313" key="1">
    <source>
        <dbReference type="EMBL" id="MEN7550460.1"/>
    </source>
</evidence>
<reference evidence="1 2" key="1">
    <citation type="submission" date="2024-04" db="EMBL/GenBank/DDBJ databases">
        <title>Novel genus in family Flammeovirgaceae.</title>
        <authorList>
            <person name="Nguyen T.H."/>
            <person name="Vuong T.Q."/>
            <person name="Le H."/>
            <person name="Kim S.-G."/>
        </authorList>
    </citation>
    <scope>NUCLEOTIDE SEQUENCE [LARGE SCALE GENOMIC DNA]</scope>
    <source>
        <strain evidence="1 2">JCM 23209</strain>
    </source>
</reference>
<sequence length="55" mass="6405">MVKLLKIEKVGAVYYYHFQETDGLSDGMLKVSKNPFVLLECSVFFILMNKLLWFG</sequence>
<dbReference type="Proteomes" id="UP001403385">
    <property type="component" value="Unassembled WGS sequence"/>
</dbReference>
<keyword evidence="2" id="KW-1185">Reference proteome</keyword>
<accession>A0AAW9SF95</accession>
<dbReference type="RefSeq" id="WP_346823242.1">
    <property type="nucleotide sequence ID" value="NZ_JBDKWZ010000014.1"/>
</dbReference>
<dbReference type="EMBL" id="JBDKWZ010000014">
    <property type="protein sequence ID" value="MEN7550460.1"/>
    <property type="molecule type" value="Genomic_DNA"/>
</dbReference>
<proteinExistence type="predicted"/>
<comment type="caution">
    <text evidence="1">The sequence shown here is derived from an EMBL/GenBank/DDBJ whole genome shotgun (WGS) entry which is preliminary data.</text>
</comment>
<organism evidence="1 2">
    <name type="scientific">Rapidithrix thailandica</name>
    <dbReference type="NCBI Taxonomy" id="413964"/>
    <lineage>
        <taxon>Bacteria</taxon>
        <taxon>Pseudomonadati</taxon>
        <taxon>Bacteroidota</taxon>
        <taxon>Cytophagia</taxon>
        <taxon>Cytophagales</taxon>
        <taxon>Flammeovirgaceae</taxon>
        <taxon>Rapidithrix</taxon>
    </lineage>
</organism>
<name>A0AAW9SF95_9BACT</name>
<evidence type="ECO:0000313" key="2">
    <source>
        <dbReference type="Proteomes" id="UP001403385"/>
    </source>
</evidence>